<accession>A0A164MGL4</accession>
<organism evidence="1 2">
    <name type="scientific">Sistotremastrum niveocremeum HHB9708</name>
    <dbReference type="NCBI Taxonomy" id="1314777"/>
    <lineage>
        <taxon>Eukaryota</taxon>
        <taxon>Fungi</taxon>
        <taxon>Dikarya</taxon>
        <taxon>Basidiomycota</taxon>
        <taxon>Agaricomycotina</taxon>
        <taxon>Agaricomycetes</taxon>
        <taxon>Sistotremastrales</taxon>
        <taxon>Sistotremastraceae</taxon>
        <taxon>Sertulicium</taxon>
        <taxon>Sertulicium niveocremeum</taxon>
    </lineage>
</organism>
<evidence type="ECO:0000313" key="2">
    <source>
        <dbReference type="Proteomes" id="UP000076722"/>
    </source>
</evidence>
<name>A0A164MGL4_9AGAM</name>
<dbReference type="EMBL" id="KV419473">
    <property type="protein sequence ID" value="KZS86694.1"/>
    <property type="molecule type" value="Genomic_DNA"/>
</dbReference>
<protein>
    <submittedName>
        <fullName evidence="1">Uncharacterized protein</fullName>
    </submittedName>
</protein>
<reference evidence="1 2" key="1">
    <citation type="journal article" date="2016" name="Mol. Biol. Evol.">
        <title>Comparative Genomics of Early-Diverging Mushroom-Forming Fungi Provides Insights into the Origins of Lignocellulose Decay Capabilities.</title>
        <authorList>
            <person name="Nagy L.G."/>
            <person name="Riley R."/>
            <person name="Tritt A."/>
            <person name="Adam C."/>
            <person name="Daum C."/>
            <person name="Floudas D."/>
            <person name="Sun H."/>
            <person name="Yadav J.S."/>
            <person name="Pangilinan J."/>
            <person name="Larsson K.H."/>
            <person name="Matsuura K."/>
            <person name="Barry K."/>
            <person name="Labutti K."/>
            <person name="Kuo R."/>
            <person name="Ohm R.A."/>
            <person name="Bhattacharya S.S."/>
            <person name="Shirouzu T."/>
            <person name="Yoshinaga Y."/>
            <person name="Martin F.M."/>
            <person name="Grigoriev I.V."/>
            <person name="Hibbett D.S."/>
        </authorList>
    </citation>
    <scope>NUCLEOTIDE SEQUENCE [LARGE SCALE GENOMIC DNA]</scope>
    <source>
        <strain evidence="1 2">HHB9708</strain>
    </source>
</reference>
<dbReference type="AlphaFoldDB" id="A0A164MGL4"/>
<keyword evidence="2" id="KW-1185">Reference proteome</keyword>
<evidence type="ECO:0000313" key="1">
    <source>
        <dbReference type="EMBL" id="KZS86694.1"/>
    </source>
</evidence>
<dbReference type="Proteomes" id="UP000076722">
    <property type="component" value="Unassembled WGS sequence"/>
</dbReference>
<proteinExistence type="predicted"/>
<sequence>MGESVRRGALLILQRLDEDRVVDLDLRDVRLRLTGSTGVLRDHRERREHFWQIESKAAIDRSTPASNLDRRWRRIGKEPRVHQICAMCRLVNVDEGDMWEMAGENEQHYQVEIVSVNPAREMRDSYETIHEHVVDTTQIFSQTRMDGYESRRSRTQVTKMNSIRASTAIRTFMPRY</sequence>
<gene>
    <name evidence="1" type="ORF">SISNIDRAFT_471570</name>
</gene>